<evidence type="ECO:0000313" key="3">
    <source>
        <dbReference type="Proteomes" id="UP000006158"/>
    </source>
</evidence>
<protein>
    <submittedName>
        <fullName evidence="2">Uncharacterized protein</fullName>
    </submittedName>
</protein>
<evidence type="ECO:0000313" key="2">
    <source>
        <dbReference type="EMBL" id="AFP40791.1"/>
    </source>
</evidence>
<feature type="region of interest" description="Disordered" evidence="1">
    <location>
        <begin position="94"/>
        <end position="117"/>
    </location>
</feature>
<proteinExistence type="predicted"/>
<dbReference type="EMBL" id="CP001663">
    <property type="protein sequence ID" value="AFP40791.1"/>
    <property type="molecule type" value="Genomic_DNA"/>
</dbReference>
<reference evidence="2 3" key="2">
    <citation type="journal article" date="2009" name="Genome Res.">
        <title>Ortho-proteogenomics: multiple proteomes investigation through orthology and a new MS-based protocol.</title>
        <authorList>
            <person name="Gallien S."/>
            <person name="Perrodou E."/>
            <person name="Carapito C."/>
            <person name="Deshayes C."/>
            <person name="Reyrat J.M."/>
            <person name="Van Dorsselaer A."/>
            <person name="Poch O."/>
            <person name="Schaeffer C."/>
            <person name="Lecompte O."/>
        </authorList>
    </citation>
    <scope>NUCLEOTIDE SEQUENCE [LARGE SCALE GENOMIC DNA]</scope>
    <source>
        <strain evidence="3">ATCC 700084 / mc(2)155</strain>
    </source>
</reference>
<accession>I7GC68</accession>
<evidence type="ECO:0000256" key="1">
    <source>
        <dbReference type="SAM" id="MobiDB-lite"/>
    </source>
</evidence>
<organism evidence="2 3">
    <name type="scientific">Mycolicibacterium smegmatis (strain ATCC 700084 / mc(2)155)</name>
    <name type="common">Mycobacterium smegmatis</name>
    <dbReference type="NCBI Taxonomy" id="246196"/>
    <lineage>
        <taxon>Bacteria</taxon>
        <taxon>Bacillati</taxon>
        <taxon>Actinomycetota</taxon>
        <taxon>Actinomycetes</taxon>
        <taxon>Mycobacteriales</taxon>
        <taxon>Mycobacteriaceae</taxon>
        <taxon>Mycolicibacterium</taxon>
    </lineage>
</organism>
<name>I7GC68_MYCS2</name>
<dbReference type="KEGG" id="msg:MSMEI_4335"/>
<dbReference type="Proteomes" id="UP000006158">
    <property type="component" value="Chromosome"/>
</dbReference>
<gene>
    <name evidence="2" type="ordered locus">MSMEI_4335</name>
</gene>
<reference evidence="2 3" key="1">
    <citation type="journal article" date="2007" name="Genome Biol.">
        <title>Interrupted coding sequences in Mycobacterium smegmatis: authentic mutations or sequencing errors?</title>
        <authorList>
            <person name="Deshayes C."/>
            <person name="Perrodou E."/>
            <person name="Gallien S."/>
            <person name="Euphrasie D."/>
            <person name="Schaeffer C."/>
            <person name="Van-Dorsselaer A."/>
            <person name="Poch O."/>
            <person name="Lecompte O."/>
            <person name="Reyrat J.M."/>
        </authorList>
    </citation>
    <scope>NUCLEOTIDE SEQUENCE [LARGE SCALE GENOMIC DNA]</scope>
    <source>
        <strain evidence="3">ATCC 700084 / mc(2)155</strain>
    </source>
</reference>
<dbReference type="PATRIC" id="fig|246196.56.peg.4437"/>
<dbReference type="AlphaFoldDB" id="I7GC68"/>
<sequence length="117" mass="12711">MRGDDCSPLSGERLVGRWRSEGIMQPTMYQICIRGCVTERFGSALEGMRLEAGATESMFVGEIRDQSQLYGLLDRVRDLGLELVSVQQWSAAGPTGAIANGDGESVGLPNPYQEDAQ</sequence>